<sequence>MTYHQYMDAFYEDLLSKVEELLYTDERTTCHRMAHKMNETYTDDAIVKKWGRLLRVAHKKWIQGKSDATKAVLLETAKICGTVRKEKRGKNWEHFVNCIGRSKNTHEIWKQVNKVHGKGQQAVMHPDPGAVANQMADQWAQASTTDTLPADIKEGVSSWEGFSVQSFKVYWSFIFRDVLDDLGDSLLHLEQIRYGGLFLFTEFIVVNAHNFPVEMIKSLLKFHSPLFPPQYPWSLPQALLPQTIAAHLRREGLAWLQALLARPPHL</sequence>
<proteinExistence type="predicted"/>
<dbReference type="AlphaFoldDB" id="A0A5B7H3Q1"/>
<gene>
    <name evidence="1" type="ORF">E2C01_058688</name>
</gene>
<keyword evidence="2" id="KW-1185">Reference proteome</keyword>
<evidence type="ECO:0000313" key="1">
    <source>
        <dbReference type="EMBL" id="MPC64569.1"/>
    </source>
</evidence>
<organism evidence="1 2">
    <name type="scientific">Portunus trituberculatus</name>
    <name type="common">Swimming crab</name>
    <name type="synonym">Neptunus trituberculatus</name>
    <dbReference type="NCBI Taxonomy" id="210409"/>
    <lineage>
        <taxon>Eukaryota</taxon>
        <taxon>Metazoa</taxon>
        <taxon>Ecdysozoa</taxon>
        <taxon>Arthropoda</taxon>
        <taxon>Crustacea</taxon>
        <taxon>Multicrustacea</taxon>
        <taxon>Malacostraca</taxon>
        <taxon>Eumalacostraca</taxon>
        <taxon>Eucarida</taxon>
        <taxon>Decapoda</taxon>
        <taxon>Pleocyemata</taxon>
        <taxon>Brachyura</taxon>
        <taxon>Eubrachyura</taxon>
        <taxon>Portunoidea</taxon>
        <taxon>Portunidae</taxon>
        <taxon>Portuninae</taxon>
        <taxon>Portunus</taxon>
    </lineage>
</organism>
<evidence type="ECO:0000313" key="2">
    <source>
        <dbReference type="Proteomes" id="UP000324222"/>
    </source>
</evidence>
<dbReference type="EMBL" id="VSRR010022264">
    <property type="protein sequence ID" value="MPC64569.1"/>
    <property type="molecule type" value="Genomic_DNA"/>
</dbReference>
<reference evidence="1 2" key="1">
    <citation type="submission" date="2019-05" db="EMBL/GenBank/DDBJ databases">
        <title>Another draft genome of Portunus trituberculatus and its Hox gene families provides insights of decapod evolution.</title>
        <authorList>
            <person name="Jeong J.-H."/>
            <person name="Song I."/>
            <person name="Kim S."/>
            <person name="Choi T."/>
            <person name="Kim D."/>
            <person name="Ryu S."/>
            <person name="Kim W."/>
        </authorList>
    </citation>
    <scope>NUCLEOTIDE SEQUENCE [LARGE SCALE GENOMIC DNA]</scope>
    <source>
        <tissue evidence="1">Muscle</tissue>
    </source>
</reference>
<dbReference type="Proteomes" id="UP000324222">
    <property type="component" value="Unassembled WGS sequence"/>
</dbReference>
<dbReference type="OrthoDB" id="7617354at2759"/>
<protein>
    <submittedName>
        <fullName evidence="1">Uncharacterized protein</fullName>
    </submittedName>
</protein>
<accession>A0A5B7H3Q1</accession>
<name>A0A5B7H3Q1_PORTR</name>
<comment type="caution">
    <text evidence="1">The sequence shown here is derived from an EMBL/GenBank/DDBJ whole genome shotgun (WGS) entry which is preliminary data.</text>
</comment>